<dbReference type="Proteomes" id="UP000297762">
    <property type="component" value="Unassembled WGS sequence"/>
</dbReference>
<dbReference type="RefSeq" id="WP_135649581.1">
    <property type="nucleotide sequence ID" value="NZ_RQGF01000027.1"/>
</dbReference>
<gene>
    <name evidence="1" type="ORF">EHQ64_11210</name>
</gene>
<protein>
    <submittedName>
        <fullName evidence="1">Uncharacterized protein</fullName>
    </submittedName>
</protein>
<comment type="caution">
    <text evidence="1">The sequence shown here is derived from an EMBL/GenBank/DDBJ whole genome shotgun (WGS) entry which is preliminary data.</text>
</comment>
<organism evidence="1 2">
    <name type="scientific">Leptospira sarikeiensis</name>
    <dbReference type="NCBI Taxonomy" id="2484943"/>
    <lineage>
        <taxon>Bacteria</taxon>
        <taxon>Pseudomonadati</taxon>
        <taxon>Spirochaetota</taxon>
        <taxon>Spirochaetia</taxon>
        <taxon>Leptospirales</taxon>
        <taxon>Leptospiraceae</taxon>
        <taxon>Leptospira</taxon>
    </lineage>
</organism>
<dbReference type="AlphaFoldDB" id="A0A4R9K911"/>
<proteinExistence type="predicted"/>
<accession>A0A4R9K911</accession>
<evidence type="ECO:0000313" key="2">
    <source>
        <dbReference type="Proteomes" id="UP000297762"/>
    </source>
</evidence>
<dbReference type="OrthoDB" id="344359at2"/>
<dbReference type="EMBL" id="RQGF01000027">
    <property type="protein sequence ID" value="TGL61177.1"/>
    <property type="molecule type" value="Genomic_DNA"/>
</dbReference>
<evidence type="ECO:0000313" key="1">
    <source>
        <dbReference type="EMBL" id="TGL61177.1"/>
    </source>
</evidence>
<reference evidence="1" key="1">
    <citation type="journal article" date="2019" name="PLoS Negl. Trop. Dis.">
        <title>Revisiting the worldwide diversity of Leptospira species in the environment.</title>
        <authorList>
            <person name="Vincent A.T."/>
            <person name="Schiettekatte O."/>
            <person name="Bourhy P."/>
            <person name="Veyrier F.J."/>
            <person name="Picardeau M."/>
        </authorList>
    </citation>
    <scope>NUCLEOTIDE SEQUENCE [LARGE SCALE GENOMIC DNA]</scope>
    <source>
        <strain evidence="1">201702455</strain>
    </source>
</reference>
<dbReference type="Pfam" id="PF13289">
    <property type="entry name" value="SIR2_2"/>
    <property type="match status" value="1"/>
</dbReference>
<sequence length="276" mass="32188">MNVDLYNIEDLLSIAYMEFLINKNSKSLKQITDFIKVVVESYSEDVDLQYAEFFARLIANVQSRRGNARYHLGHDTFDEFIPTGKFFESTSFGLINLNYDLLIEKSLQSVLRNISSYHIHSKLESPYIEYFTPKKKIEFPGIPFAKLHGSVEKEIIPPTWNKSINKEIHEDWELATNLLTNATHIIFLGYSLPHTDNYIRFLFSSSLNSNKRLKRISAITLDSGGQTMQRYKAMFALDFHFHNSNLDQFFQFVSGLSSEIDFDYFDEEFTDYIAQQ</sequence>
<keyword evidence="2" id="KW-1185">Reference proteome</keyword>
<name>A0A4R9K911_9LEPT</name>